<sequence length="281" mass="32900">MAEACVVEAALSEVALAGKYGERSYLEDSDPEDSNYEVNTGDDNLCDSYSERESLQQSSMSNYYWVQEEAQEEEVRGSESYQTNIDLVKISGRESEKEKLKKRIDWKDEREERNTRESMEKEEKFRMRGEDEHCFCRETKVRREEKYGHSLMREHIWDGKFTHDHLSPLLGILQENNQEGLCGRNGEKERDEGQNVVRVREFIEMSKKMKQESRRVEEEVLEVVHGSDDWDVIFGKSEGYSNKHCTFHSCCERDEKTDLRVVDEWYQQAGIKVGSMITGEA</sequence>
<name>A0A3N4JNB0_9PEZI</name>
<gene>
    <name evidence="2" type="ORF">L873DRAFT_1790417</name>
</gene>
<evidence type="ECO:0000313" key="3">
    <source>
        <dbReference type="Proteomes" id="UP000276215"/>
    </source>
</evidence>
<evidence type="ECO:0000256" key="1">
    <source>
        <dbReference type="SAM" id="MobiDB-lite"/>
    </source>
</evidence>
<evidence type="ECO:0000313" key="2">
    <source>
        <dbReference type="EMBL" id="RPA98271.1"/>
    </source>
</evidence>
<keyword evidence="3" id="KW-1185">Reference proteome</keyword>
<dbReference type="Proteomes" id="UP000276215">
    <property type="component" value="Unassembled WGS sequence"/>
</dbReference>
<protein>
    <submittedName>
        <fullName evidence="2">Uncharacterized protein</fullName>
    </submittedName>
</protein>
<dbReference type="EMBL" id="ML120397">
    <property type="protein sequence ID" value="RPA98271.1"/>
    <property type="molecule type" value="Genomic_DNA"/>
</dbReference>
<accession>A0A3N4JNB0</accession>
<organism evidence="2 3">
    <name type="scientific">Choiromyces venosus 120613-1</name>
    <dbReference type="NCBI Taxonomy" id="1336337"/>
    <lineage>
        <taxon>Eukaryota</taxon>
        <taxon>Fungi</taxon>
        <taxon>Dikarya</taxon>
        <taxon>Ascomycota</taxon>
        <taxon>Pezizomycotina</taxon>
        <taxon>Pezizomycetes</taxon>
        <taxon>Pezizales</taxon>
        <taxon>Tuberaceae</taxon>
        <taxon>Choiromyces</taxon>
    </lineage>
</organism>
<feature type="region of interest" description="Disordered" evidence="1">
    <location>
        <begin position="24"/>
        <end position="44"/>
    </location>
</feature>
<proteinExistence type="predicted"/>
<dbReference type="AlphaFoldDB" id="A0A3N4JNB0"/>
<dbReference type="OrthoDB" id="5153223at2759"/>
<reference evidence="2 3" key="1">
    <citation type="journal article" date="2018" name="Nat. Ecol. Evol.">
        <title>Pezizomycetes genomes reveal the molecular basis of ectomycorrhizal truffle lifestyle.</title>
        <authorList>
            <person name="Murat C."/>
            <person name="Payen T."/>
            <person name="Noel B."/>
            <person name="Kuo A."/>
            <person name="Morin E."/>
            <person name="Chen J."/>
            <person name="Kohler A."/>
            <person name="Krizsan K."/>
            <person name="Balestrini R."/>
            <person name="Da Silva C."/>
            <person name="Montanini B."/>
            <person name="Hainaut M."/>
            <person name="Levati E."/>
            <person name="Barry K.W."/>
            <person name="Belfiori B."/>
            <person name="Cichocki N."/>
            <person name="Clum A."/>
            <person name="Dockter R.B."/>
            <person name="Fauchery L."/>
            <person name="Guy J."/>
            <person name="Iotti M."/>
            <person name="Le Tacon F."/>
            <person name="Lindquist E.A."/>
            <person name="Lipzen A."/>
            <person name="Malagnac F."/>
            <person name="Mello A."/>
            <person name="Molinier V."/>
            <person name="Miyauchi S."/>
            <person name="Poulain J."/>
            <person name="Riccioni C."/>
            <person name="Rubini A."/>
            <person name="Sitrit Y."/>
            <person name="Splivallo R."/>
            <person name="Traeger S."/>
            <person name="Wang M."/>
            <person name="Zifcakova L."/>
            <person name="Wipf D."/>
            <person name="Zambonelli A."/>
            <person name="Paolocci F."/>
            <person name="Nowrousian M."/>
            <person name="Ottonello S."/>
            <person name="Baldrian P."/>
            <person name="Spatafora J.W."/>
            <person name="Henrissat B."/>
            <person name="Nagy L.G."/>
            <person name="Aury J.M."/>
            <person name="Wincker P."/>
            <person name="Grigoriev I.V."/>
            <person name="Bonfante P."/>
            <person name="Martin F.M."/>
        </authorList>
    </citation>
    <scope>NUCLEOTIDE SEQUENCE [LARGE SCALE GENOMIC DNA]</scope>
    <source>
        <strain evidence="2 3">120613-1</strain>
    </source>
</reference>